<keyword evidence="4" id="KW-0479">Metal-binding</keyword>
<comment type="caution">
    <text evidence="9">The sequence shown here is derived from an EMBL/GenBank/DDBJ whole genome shotgun (WGS) entry which is preliminary data.</text>
</comment>
<dbReference type="AlphaFoldDB" id="A0A1T1AQ04"/>
<evidence type="ECO:0000259" key="8">
    <source>
        <dbReference type="PROSITE" id="PS51296"/>
    </source>
</evidence>
<dbReference type="Gene3D" id="3.90.380.10">
    <property type="entry name" value="Naphthalene 1,2-dioxygenase Alpha Subunit, Chain A, domain 1"/>
    <property type="match status" value="1"/>
</dbReference>
<gene>
    <name evidence="9" type="ORF">RF819_05125</name>
</gene>
<dbReference type="GO" id="GO:0005506">
    <property type="term" value="F:iron ion binding"/>
    <property type="evidence" value="ECO:0007669"/>
    <property type="project" value="InterPro"/>
</dbReference>
<name>A0A1T1AQ04_RHOFE</name>
<dbReference type="PANTHER" id="PTHR43756:SF5">
    <property type="entry name" value="CHOLINE MONOOXYGENASE, CHLOROPLASTIC"/>
    <property type="match status" value="1"/>
</dbReference>
<dbReference type="Gene3D" id="2.102.10.10">
    <property type="entry name" value="Rieske [2Fe-2S] iron-sulphur domain"/>
    <property type="match status" value="1"/>
</dbReference>
<dbReference type="Pfam" id="PF00848">
    <property type="entry name" value="Ring_hydroxyl_A"/>
    <property type="match status" value="1"/>
</dbReference>
<dbReference type="InterPro" id="IPR015879">
    <property type="entry name" value="Ring_hydroxy_dOase_asu_C_dom"/>
</dbReference>
<sequence length="377" mass="42722">MSDLSLQLQQATGQLPVSAYFENALYQRELQTLFQRGPRYVGHASSVPNVGDYYALPQENEGRALIHTDKGIELVSNVCRHRQAVMLKGRGSLNADGSANNVVCPIHRWTYSASGSQPAGTLIGAPHFAQDPCLNLTNYPLQEWNGLLFEAGPGARDVTADLADMDTRAQLDFSGFVLDKVELHTCNYNWKTFIEVYLEDYHVGPFHPGLGSFVTCDDLRWEFKEHYSVQTVGVSSAFDRPGSAVYKRWKEALLAYRGGQAPERGAIWLTYYPHIMVEWYPHVLTVSTLHPMGPDKTLNMVEFYYPEDIQAFEREFVEAQQAAYMETCIEDDEIGERMDAGRKALLMRGDNEVGPYQSPMEDGMQHFHAWYRRQMAL</sequence>
<dbReference type="GO" id="GO:0016491">
    <property type="term" value="F:oxidoreductase activity"/>
    <property type="evidence" value="ECO:0007669"/>
    <property type="project" value="UniProtKB-KW"/>
</dbReference>
<dbReference type="InterPro" id="IPR036922">
    <property type="entry name" value="Rieske_2Fe-2S_sf"/>
</dbReference>
<proteinExistence type="inferred from homology"/>
<dbReference type="Pfam" id="PF00355">
    <property type="entry name" value="Rieske"/>
    <property type="match status" value="1"/>
</dbReference>
<protein>
    <submittedName>
        <fullName evidence="9">Rieske (2Fe-2S) protein</fullName>
    </submittedName>
</protein>
<dbReference type="PROSITE" id="PS51296">
    <property type="entry name" value="RIESKE"/>
    <property type="match status" value="1"/>
</dbReference>
<dbReference type="CDD" id="cd00680">
    <property type="entry name" value="RHO_alpha_C"/>
    <property type="match status" value="1"/>
</dbReference>
<accession>A0A1T1AQ04</accession>
<evidence type="ECO:0000256" key="6">
    <source>
        <dbReference type="ARBA" id="ARBA00023004"/>
    </source>
</evidence>
<evidence type="ECO:0000313" key="10">
    <source>
        <dbReference type="Proteomes" id="UP000190750"/>
    </source>
</evidence>
<evidence type="ECO:0000313" key="9">
    <source>
        <dbReference type="EMBL" id="OOV06190.1"/>
    </source>
</evidence>
<evidence type="ECO:0000256" key="5">
    <source>
        <dbReference type="ARBA" id="ARBA00023002"/>
    </source>
</evidence>
<dbReference type="SUPFAM" id="SSF55961">
    <property type="entry name" value="Bet v1-like"/>
    <property type="match status" value="1"/>
</dbReference>
<keyword evidence="10" id="KW-1185">Reference proteome</keyword>
<dbReference type="CDD" id="cd03469">
    <property type="entry name" value="Rieske_RO_Alpha_N"/>
    <property type="match status" value="1"/>
</dbReference>
<dbReference type="PANTHER" id="PTHR43756">
    <property type="entry name" value="CHOLINE MONOOXYGENASE, CHLOROPLASTIC"/>
    <property type="match status" value="1"/>
</dbReference>
<reference evidence="9 10" key="1">
    <citation type="submission" date="2017-01" db="EMBL/GenBank/DDBJ databases">
        <title>Genome sequencing of Rhodoferax fermentans JCM 7819.</title>
        <authorList>
            <person name="Kim Y.J."/>
            <person name="Farh M.E.-A."/>
            <person name="Yang D.-C."/>
        </authorList>
    </citation>
    <scope>NUCLEOTIDE SEQUENCE [LARGE SCALE GENOMIC DNA]</scope>
    <source>
        <strain evidence="9 10">JCM 7819</strain>
    </source>
</reference>
<keyword evidence="7" id="KW-0411">Iron-sulfur</keyword>
<dbReference type="Proteomes" id="UP000190750">
    <property type="component" value="Unassembled WGS sequence"/>
</dbReference>
<dbReference type="SUPFAM" id="SSF50022">
    <property type="entry name" value="ISP domain"/>
    <property type="match status" value="1"/>
</dbReference>
<keyword evidence="3" id="KW-0001">2Fe-2S</keyword>
<keyword evidence="5" id="KW-0560">Oxidoreductase</keyword>
<dbReference type="GO" id="GO:0051537">
    <property type="term" value="F:2 iron, 2 sulfur cluster binding"/>
    <property type="evidence" value="ECO:0007669"/>
    <property type="project" value="UniProtKB-KW"/>
</dbReference>
<dbReference type="RefSeq" id="WP_078363973.1">
    <property type="nucleotide sequence ID" value="NZ_MTJN01000002.1"/>
</dbReference>
<dbReference type="OrthoDB" id="9769355at2"/>
<keyword evidence="6" id="KW-0408">Iron</keyword>
<feature type="domain" description="Rieske" evidence="8">
    <location>
        <begin position="39"/>
        <end position="150"/>
    </location>
</feature>
<dbReference type="STRING" id="28066.RF819_05125"/>
<comment type="cofactor">
    <cofactor evidence="1">
        <name>Fe cation</name>
        <dbReference type="ChEBI" id="CHEBI:24875"/>
    </cofactor>
</comment>
<dbReference type="InterPro" id="IPR017941">
    <property type="entry name" value="Rieske_2Fe-2S"/>
</dbReference>
<organism evidence="9 10">
    <name type="scientific">Rhodoferax fermentans</name>
    <dbReference type="NCBI Taxonomy" id="28066"/>
    <lineage>
        <taxon>Bacteria</taxon>
        <taxon>Pseudomonadati</taxon>
        <taxon>Pseudomonadota</taxon>
        <taxon>Betaproteobacteria</taxon>
        <taxon>Burkholderiales</taxon>
        <taxon>Comamonadaceae</taxon>
        <taxon>Rhodoferax</taxon>
    </lineage>
</organism>
<evidence type="ECO:0000256" key="4">
    <source>
        <dbReference type="ARBA" id="ARBA00022723"/>
    </source>
</evidence>
<evidence type="ECO:0000256" key="1">
    <source>
        <dbReference type="ARBA" id="ARBA00001962"/>
    </source>
</evidence>
<evidence type="ECO:0000256" key="7">
    <source>
        <dbReference type="ARBA" id="ARBA00023014"/>
    </source>
</evidence>
<dbReference type="InterPro" id="IPR001663">
    <property type="entry name" value="Rng_hydr_dOase-A"/>
</dbReference>
<evidence type="ECO:0000256" key="3">
    <source>
        <dbReference type="ARBA" id="ARBA00022714"/>
    </source>
</evidence>
<comment type="similarity">
    <text evidence="2">Belongs to the bacterial ring-hydroxylating dioxygenase alpha subunit family.</text>
</comment>
<evidence type="ECO:0000256" key="2">
    <source>
        <dbReference type="ARBA" id="ARBA00008751"/>
    </source>
</evidence>
<dbReference type="EMBL" id="MTJN01000002">
    <property type="protein sequence ID" value="OOV06190.1"/>
    <property type="molecule type" value="Genomic_DNA"/>
</dbReference>